<organism evidence="4 5">
    <name type="scientific">Anaerofilum hominis</name>
    <dbReference type="NCBI Taxonomy" id="2763016"/>
    <lineage>
        <taxon>Bacteria</taxon>
        <taxon>Bacillati</taxon>
        <taxon>Bacillota</taxon>
        <taxon>Clostridia</taxon>
        <taxon>Eubacteriales</taxon>
        <taxon>Oscillospiraceae</taxon>
        <taxon>Anaerofilum</taxon>
    </lineage>
</organism>
<evidence type="ECO:0000313" key="5">
    <source>
        <dbReference type="Proteomes" id="UP000659630"/>
    </source>
</evidence>
<dbReference type="EMBL" id="JACONZ010000001">
    <property type="protein sequence ID" value="MBC5580071.1"/>
    <property type="molecule type" value="Genomic_DNA"/>
</dbReference>
<evidence type="ECO:0000313" key="4">
    <source>
        <dbReference type="EMBL" id="MBC5580071.1"/>
    </source>
</evidence>
<dbReference type="RefSeq" id="WP_186886445.1">
    <property type="nucleotide sequence ID" value="NZ_JACONZ010000001.1"/>
</dbReference>
<evidence type="ECO:0000256" key="1">
    <source>
        <dbReference type="ARBA" id="ARBA00022676"/>
    </source>
</evidence>
<evidence type="ECO:0000256" key="3">
    <source>
        <dbReference type="ARBA" id="ARBA00022723"/>
    </source>
</evidence>
<comment type="caution">
    <text evidence="4">The sequence shown here is derived from an EMBL/GenBank/DDBJ whole genome shotgun (WGS) entry which is preliminary data.</text>
</comment>
<keyword evidence="3" id="KW-0479">Metal-binding</keyword>
<dbReference type="PANTHER" id="PTHR13778:SF47">
    <property type="entry name" value="LIPOPOLYSACCHARIDE 1,3-GALACTOSYLTRANSFERASE"/>
    <property type="match status" value="1"/>
</dbReference>
<dbReference type="CDD" id="cd04194">
    <property type="entry name" value="GT8_A4GalT_like"/>
    <property type="match status" value="1"/>
</dbReference>
<dbReference type="Proteomes" id="UP000659630">
    <property type="component" value="Unassembled WGS sequence"/>
</dbReference>
<name>A0A923KUU4_9FIRM</name>
<dbReference type="Pfam" id="PF01501">
    <property type="entry name" value="Glyco_transf_8"/>
    <property type="match status" value="1"/>
</dbReference>
<dbReference type="AlphaFoldDB" id="A0A923KUU4"/>
<dbReference type="InterPro" id="IPR002495">
    <property type="entry name" value="Glyco_trans_8"/>
</dbReference>
<dbReference type="GO" id="GO:0016757">
    <property type="term" value="F:glycosyltransferase activity"/>
    <property type="evidence" value="ECO:0007669"/>
    <property type="project" value="UniProtKB-KW"/>
</dbReference>
<keyword evidence="5" id="KW-1185">Reference proteome</keyword>
<protein>
    <submittedName>
        <fullName evidence="4">Glycosyltransferase family 8 protein</fullName>
    </submittedName>
</protein>
<dbReference type="SUPFAM" id="SSF53448">
    <property type="entry name" value="Nucleotide-diphospho-sugar transferases"/>
    <property type="match status" value="1"/>
</dbReference>
<dbReference type="InterPro" id="IPR050748">
    <property type="entry name" value="Glycosyltrans_8_dom-fam"/>
</dbReference>
<evidence type="ECO:0000256" key="2">
    <source>
        <dbReference type="ARBA" id="ARBA00022679"/>
    </source>
</evidence>
<dbReference type="GO" id="GO:0046872">
    <property type="term" value="F:metal ion binding"/>
    <property type="evidence" value="ECO:0007669"/>
    <property type="project" value="UniProtKB-KW"/>
</dbReference>
<sequence>MNLLVTLDVNYIPVLRVMLYSLLKNNPGERFFLYIAHSSLTGEHLSAILRGLDGSRLTLMPVEVDDSALAGAPIEKRYPREMYYRLFAARLLPGDLDRILYLDPDLVVLGQVRPLYELELNGAWFAAASHVKRTFQKLNELRLDIPEGGAYVNSGVMLMDLAALRAGQDPQQVLDYIEENRARMMLPDQDVLNALYYDRIFQLNPLVYNLSEKFLAHHNLNLKNQPVDLDWVNANTVFIHYCGRNKPWKPGYLGVLDSFYHRFQEELAARES</sequence>
<reference evidence="4" key="1">
    <citation type="submission" date="2020-08" db="EMBL/GenBank/DDBJ databases">
        <title>Genome public.</title>
        <authorList>
            <person name="Liu C."/>
            <person name="Sun Q."/>
        </authorList>
    </citation>
    <scope>NUCLEOTIDE SEQUENCE</scope>
    <source>
        <strain evidence="4">BX8</strain>
    </source>
</reference>
<accession>A0A923KUU4</accession>
<dbReference type="PANTHER" id="PTHR13778">
    <property type="entry name" value="GLYCOSYLTRANSFERASE 8 DOMAIN-CONTAINING PROTEIN"/>
    <property type="match status" value="1"/>
</dbReference>
<dbReference type="InterPro" id="IPR029044">
    <property type="entry name" value="Nucleotide-diphossugar_trans"/>
</dbReference>
<proteinExistence type="predicted"/>
<keyword evidence="2" id="KW-0808">Transferase</keyword>
<gene>
    <name evidence="4" type="ORF">H8S23_00955</name>
</gene>
<keyword evidence="1" id="KW-0328">Glycosyltransferase</keyword>
<dbReference type="Gene3D" id="3.90.550.10">
    <property type="entry name" value="Spore Coat Polysaccharide Biosynthesis Protein SpsA, Chain A"/>
    <property type="match status" value="1"/>
</dbReference>